<dbReference type="PANTHER" id="PTHR35345:SF1">
    <property type="entry name" value="TELOMERE REPEATS-BINDING BOUQUET FORMATION PROTEIN 2"/>
    <property type="match status" value="1"/>
</dbReference>
<dbReference type="GO" id="GO:0070197">
    <property type="term" value="P:meiotic attachment of telomere to nuclear envelope"/>
    <property type="evidence" value="ECO:0007669"/>
    <property type="project" value="TreeGrafter"/>
</dbReference>
<organism evidence="1 2">
    <name type="scientific">Hippocampus comes</name>
    <name type="common">Tiger tail seahorse</name>
    <dbReference type="NCBI Taxonomy" id="109280"/>
    <lineage>
        <taxon>Eukaryota</taxon>
        <taxon>Metazoa</taxon>
        <taxon>Chordata</taxon>
        <taxon>Craniata</taxon>
        <taxon>Vertebrata</taxon>
        <taxon>Euteleostomi</taxon>
        <taxon>Actinopterygii</taxon>
        <taxon>Neopterygii</taxon>
        <taxon>Teleostei</taxon>
        <taxon>Neoteleostei</taxon>
        <taxon>Acanthomorphata</taxon>
        <taxon>Syngnathiaria</taxon>
        <taxon>Syngnathiformes</taxon>
        <taxon>Syngnathoidei</taxon>
        <taxon>Syngnathidae</taxon>
        <taxon>Hippocampus</taxon>
    </lineage>
</organism>
<evidence type="ECO:0000313" key="2">
    <source>
        <dbReference type="Proteomes" id="UP000264820"/>
    </source>
</evidence>
<dbReference type="InterPro" id="IPR028065">
    <property type="entry name" value="TERB2"/>
</dbReference>
<dbReference type="GO" id="GO:0007129">
    <property type="term" value="P:homologous chromosome pairing at meiosis"/>
    <property type="evidence" value="ECO:0007669"/>
    <property type="project" value="TreeGrafter"/>
</dbReference>
<name>A0A3Q2XRB4_HIPCM</name>
<evidence type="ECO:0000313" key="1">
    <source>
        <dbReference type="Ensembl" id="ENSHCOP00000006752.1"/>
    </source>
</evidence>
<reference evidence="1" key="2">
    <citation type="submission" date="2025-09" db="UniProtKB">
        <authorList>
            <consortium name="Ensembl"/>
        </authorList>
    </citation>
    <scope>IDENTIFICATION</scope>
</reference>
<reference evidence="1" key="1">
    <citation type="submission" date="2025-08" db="UniProtKB">
        <authorList>
            <consortium name="Ensembl"/>
        </authorList>
    </citation>
    <scope>IDENTIFICATION</scope>
</reference>
<protein>
    <submittedName>
        <fullName evidence="1">Telomere repeat binding bouquet formation protein 2</fullName>
    </submittedName>
</protein>
<keyword evidence="2" id="KW-1185">Reference proteome</keyword>
<accession>A0A3Q2XRB4</accession>
<dbReference type="GeneTree" id="ENSGT00940000175427"/>
<dbReference type="PANTHER" id="PTHR35345">
    <property type="entry name" value="TELOMERE REPEATS-BINDING BOUQUET FORMATION PROTEIN 2"/>
    <property type="match status" value="1"/>
</dbReference>
<dbReference type="Ensembl" id="ENSHCOT00000003156.1">
    <property type="protein sequence ID" value="ENSHCOP00000006752.1"/>
    <property type="gene ID" value="ENSHCOG00000008589.1"/>
</dbReference>
<dbReference type="AlphaFoldDB" id="A0A3Q2XRB4"/>
<dbReference type="STRING" id="109280.ENSHCOP00000006752"/>
<dbReference type="Proteomes" id="UP000264820">
    <property type="component" value="Unplaced"/>
</dbReference>
<proteinExistence type="predicted"/>
<dbReference type="Pfam" id="PF15101">
    <property type="entry name" value="TERB2"/>
    <property type="match status" value="1"/>
</dbReference>
<dbReference type="GO" id="GO:0005637">
    <property type="term" value="C:nuclear inner membrane"/>
    <property type="evidence" value="ECO:0007669"/>
    <property type="project" value="TreeGrafter"/>
</dbReference>
<sequence>MFANMKAWFSSSVSQSRRDFWLVENGIITGWRTADYLFSDDAKHPDTLSMEYVWDKLTVFHSLFLSACEKRQSTKSVSIGHYVMPPVPRFADQAANSDSSSSRNDAFSTCTSASEPCTCCDLKDDPIGDTVTGETFAFLYLDCDC</sequence>